<feature type="transmembrane region" description="Helical" evidence="21">
    <location>
        <begin position="418"/>
        <end position="438"/>
    </location>
</feature>
<keyword evidence="18" id="KW-0326">Glycosidase</keyword>
<dbReference type="EMBL" id="JBJQND010000014">
    <property type="protein sequence ID" value="KAL3854703.1"/>
    <property type="molecule type" value="Genomic_DNA"/>
</dbReference>
<feature type="region of interest" description="Disordered" evidence="20">
    <location>
        <begin position="772"/>
        <end position="795"/>
    </location>
</feature>
<evidence type="ECO:0000256" key="10">
    <source>
        <dbReference type="ARBA" id="ARBA00023040"/>
    </source>
</evidence>
<keyword evidence="10" id="KW-0297">G-protein coupled receptor</keyword>
<keyword evidence="7" id="KW-0378">Hydrolase</keyword>
<evidence type="ECO:0000256" key="13">
    <source>
        <dbReference type="ARBA" id="ARBA00023170"/>
    </source>
</evidence>
<keyword evidence="24" id="KW-1185">Reference proteome</keyword>
<evidence type="ECO:0000313" key="23">
    <source>
        <dbReference type="EMBL" id="KAL3854703.1"/>
    </source>
</evidence>
<dbReference type="GO" id="GO:0045211">
    <property type="term" value="C:postsynaptic membrane"/>
    <property type="evidence" value="ECO:0007669"/>
    <property type="project" value="UniProtKB-SubCell"/>
</dbReference>
<dbReference type="Pfam" id="PF22572">
    <property type="entry name" value="GPR158_179_EC"/>
    <property type="match status" value="1"/>
</dbReference>
<keyword evidence="11 21" id="KW-0472">Membrane</keyword>
<dbReference type="PANTHER" id="PTHR32546:SF26">
    <property type="entry name" value="SMOG, ISOFORM D"/>
    <property type="match status" value="1"/>
</dbReference>
<feature type="transmembrane region" description="Helical" evidence="21">
    <location>
        <begin position="7"/>
        <end position="26"/>
    </location>
</feature>
<evidence type="ECO:0000256" key="21">
    <source>
        <dbReference type="SAM" id="Phobius"/>
    </source>
</evidence>
<dbReference type="PANTHER" id="PTHR32546">
    <property type="entry name" value="G-PROTEIN COUPLED RECEPTOR 158-RELATED"/>
    <property type="match status" value="1"/>
</dbReference>
<dbReference type="InterPro" id="IPR043458">
    <property type="entry name" value="GPR158/179"/>
</dbReference>
<feature type="transmembrane region" description="Helical" evidence="21">
    <location>
        <begin position="483"/>
        <end position="501"/>
    </location>
</feature>
<evidence type="ECO:0000256" key="5">
    <source>
        <dbReference type="ARBA" id="ARBA00022692"/>
    </source>
</evidence>
<evidence type="ECO:0000256" key="14">
    <source>
        <dbReference type="ARBA" id="ARBA00023180"/>
    </source>
</evidence>
<dbReference type="PROSITE" id="PS50259">
    <property type="entry name" value="G_PROTEIN_RECEP_F3_4"/>
    <property type="match status" value="1"/>
</dbReference>
<protein>
    <recommendedName>
        <fullName evidence="22">G-protein coupled receptors family 3 profile domain-containing protein</fullName>
    </recommendedName>
</protein>
<dbReference type="PRINTS" id="PR01176">
    <property type="entry name" value="GABABRECEPTR"/>
</dbReference>
<dbReference type="CDD" id="cd15293">
    <property type="entry name" value="7tmC_GPR158-like"/>
    <property type="match status" value="1"/>
</dbReference>
<dbReference type="Pfam" id="PF00003">
    <property type="entry name" value="7tm_3"/>
    <property type="match status" value="1"/>
</dbReference>
<dbReference type="InterPro" id="IPR017978">
    <property type="entry name" value="GPCR_3_C"/>
</dbReference>
<dbReference type="InterPro" id="IPR004035">
    <property type="entry name" value="Endouclease-III_FeS-bd_BS"/>
</dbReference>
<evidence type="ECO:0000256" key="8">
    <source>
        <dbReference type="ARBA" id="ARBA00022989"/>
    </source>
</evidence>
<evidence type="ECO:0000256" key="2">
    <source>
        <dbReference type="ARBA" id="ARBA00007242"/>
    </source>
</evidence>
<evidence type="ECO:0000256" key="17">
    <source>
        <dbReference type="ARBA" id="ARBA00023273"/>
    </source>
</evidence>
<evidence type="ECO:0000256" key="4">
    <source>
        <dbReference type="ARBA" id="ARBA00022475"/>
    </source>
</evidence>
<evidence type="ECO:0000256" key="6">
    <source>
        <dbReference type="ARBA" id="ARBA00022729"/>
    </source>
</evidence>
<evidence type="ECO:0000256" key="3">
    <source>
        <dbReference type="ARBA" id="ARBA00008343"/>
    </source>
</evidence>
<dbReference type="Gene3D" id="3.30.450.20">
    <property type="entry name" value="PAS domain"/>
    <property type="match status" value="1"/>
</dbReference>
<feature type="domain" description="G-protein coupled receptors family 3 profile" evidence="22">
    <location>
        <begin position="425"/>
        <end position="673"/>
    </location>
</feature>
<feature type="transmembrane region" description="Helical" evidence="21">
    <location>
        <begin position="608"/>
        <end position="628"/>
    </location>
</feature>
<feature type="transmembrane region" description="Helical" evidence="21">
    <location>
        <begin position="640"/>
        <end position="661"/>
    </location>
</feature>
<comment type="similarity">
    <text evidence="2">Belongs to the G-protein coupled receptor 3 family.</text>
</comment>
<evidence type="ECO:0000256" key="15">
    <source>
        <dbReference type="ARBA" id="ARBA00023224"/>
    </source>
</evidence>
<evidence type="ECO:0000256" key="7">
    <source>
        <dbReference type="ARBA" id="ARBA00022801"/>
    </source>
</evidence>
<evidence type="ECO:0000256" key="12">
    <source>
        <dbReference type="ARBA" id="ARBA00023157"/>
    </source>
</evidence>
<organism evidence="23 24">
    <name type="scientific">Sinanodonta woodiana</name>
    <name type="common">Chinese pond mussel</name>
    <name type="synonym">Anodonta woodiana</name>
    <dbReference type="NCBI Taxonomy" id="1069815"/>
    <lineage>
        <taxon>Eukaryota</taxon>
        <taxon>Metazoa</taxon>
        <taxon>Spiralia</taxon>
        <taxon>Lophotrochozoa</taxon>
        <taxon>Mollusca</taxon>
        <taxon>Bivalvia</taxon>
        <taxon>Autobranchia</taxon>
        <taxon>Heteroconchia</taxon>
        <taxon>Palaeoheterodonta</taxon>
        <taxon>Unionida</taxon>
        <taxon>Unionoidea</taxon>
        <taxon>Unionidae</taxon>
        <taxon>Unioninae</taxon>
        <taxon>Sinanodonta</taxon>
    </lineage>
</organism>
<dbReference type="Proteomes" id="UP001634394">
    <property type="component" value="Unassembled WGS sequence"/>
</dbReference>
<proteinExistence type="inferred from homology"/>
<reference evidence="23 24" key="1">
    <citation type="submission" date="2024-11" db="EMBL/GenBank/DDBJ databases">
        <title>Chromosome-level genome assembly of the freshwater bivalve Anodonta woodiana.</title>
        <authorList>
            <person name="Chen X."/>
        </authorList>
    </citation>
    <scope>NUCLEOTIDE SEQUENCE [LARGE SCALE GENOMIC DNA]</scope>
    <source>
        <strain evidence="23">MN2024</strain>
        <tissue evidence="23">Gills</tissue>
    </source>
</reference>
<gene>
    <name evidence="23" type="ORF">ACJMK2_013961</name>
</gene>
<comment type="subcellular location">
    <subcellularLocation>
        <location evidence="1">Cell projection</location>
        <location evidence="1">Neuron projection</location>
    </subcellularLocation>
    <subcellularLocation>
        <location evidence="19">Postsynaptic cell membrane</location>
        <topology evidence="19">Multi-pass membrane protein</topology>
    </subcellularLocation>
</comment>
<keyword evidence="17" id="KW-0966">Cell projection</keyword>
<feature type="compositionally biased region" description="Basic and acidic residues" evidence="20">
    <location>
        <begin position="778"/>
        <end position="789"/>
    </location>
</feature>
<evidence type="ECO:0000259" key="22">
    <source>
        <dbReference type="PROSITE" id="PS50259"/>
    </source>
</evidence>
<keyword evidence="14" id="KW-0325">Glycoprotein</keyword>
<keyword evidence="16" id="KW-0628">Postsynaptic cell membrane</keyword>
<keyword evidence="8 21" id="KW-1133">Transmembrane helix</keyword>
<evidence type="ECO:0000256" key="9">
    <source>
        <dbReference type="ARBA" id="ARBA00023018"/>
    </source>
</evidence>
<evidence type="ECO:0000256" key="11">
    <source>
        <dbReference type="ARBA" id="ARBA00023136"/>
    </source>
</evidence>
<comment type="caution">
    <text evidence="23">The sequence shown here is derived from an EMBL/GenBank/DDBJ whole genome shotgun (WGS) entry which is preliminary data.</text>
</comment>
<dbReference type="PROSITE" id="PS00764">
    <property type="entry name" value="ENDONUCLEASE_III_1"/>
    <property type="match status" value="1"/>
</dbReference>
<accession>A0ABD3V220</accession>
<keyword evidence="15" id="KW-0807">Transducer</keyword>
<dbReference type="GO" id="GO:0043005">
    <property type="term" value="C:neuron projection"/>
    <property type="evidence" value="ECO:0007669"/>
    <property type="project" value="UniProtKB-SubCell"/>
</dbReference>
<keyword evidence="12" id="KW-1015">Disulfide bond</keyword>
<evidence type="ECO:0000256" key="16">
    <source>
        <dbReference type="ARBA" id="ARBA00023257"/>
    </source>
</evidence>
<keyword evidence="6" id="KW-0732">Signal</keyword>
<keyword evidence="13" id="KW-0675">Receptor</keyword>
<feature type="transmembrane region" description="Helical" evidence="21">
    <location>
        <begin position="450"/>
        <end position="471"/>
    </location>
</feature>
<keyword evidence="9" id="KW-0770">Synapse</keyword>
<evidence type="ECO:0000256" key="19">
    <source>
        <dbReference type="ARBA" id="ARBA00034104"/>
    </source>
</evidence>
<dbReference type="GO" id="GO:0004930">
    <property type="term" value="F:G protein-coupled receptor activity"/>
    <property type="evidence" value="ECO:0007669"/>
    <property type="project" value="UniProtKB-KW"/>
</dbReference>
<sequence>MDAYIVLVRLTCVLFMIMDLIIYTKVDCLGLSDLKFPPKFNHYSLMFYSDNLKASSKHVRQVRSQTNLLSSGTRENAGRLSKVFEFILKANFSDCKGNAITLKDFKYEFPKSIFSNFKDQAKEGIFIANTLTTLFHHDPSLEISRIHDAHIQIISSLIRNTIESDKFLAGGGIYFQNGFFLYVSRTTSGLSNATEVGQFFKNETFYLVHKEKDYTKLLTESWNNTVRLNDSKPGSFIVNVGEARVPLSVSENVGYWSQPYFECPKLKRWVMSVSFPFFFIDGQRIEVKGVVRLDIDLERIDVNQCDNSNTLFGNSHKCRQETTECIPEDGKGLKNGSYRCQCRRGFYFPIVNATRKYYAGTELESAFTRENDGGKNVGGNLSGNSEYQCLPCRPGCDDCVDNTPCFVEYNILTRGIPLGIQSFCMTITLVLGIVVLRFRKRKVMVISMWILLEITLLGALFLYATVVIQYFEPSTTTCLIVPWLREVGFSILYGALTLKIYRLLADFQSRKAHRVHVRDKDLLKYLLCIVAVVTGYMAAWTAVNLDHVRDGKTIVDIGHTYGDEGLKYYVCKAGWWDYATEVAELLFLCFGIHMCYRVRAAPSDFSEGTYVSAAICIECSVSTVFYILRHVYWLGLHPDYLFLMHFVRCQMSVSLTLILIFGPKLWYAHRPPDDIHMRNRAYSSSDVPDNTAPETLKLNVGISSNGDVDVGEVSLADMDPEDIRAELKRLYTQLQIYKTRNMRKDNPHISKRRGGRKQTHRRFSLQAFHHKHRHHHDHDHEHEMSKTPEESTNSAEGFAMPMESTSSKVEEVHEGKPIAVSFKMGHSYK</sequence>
<dbReference type="AlphaFoldDB" id="A0ABD3V220"/>
<keyword evidence="4" id="KW-1003">Cell membrane</keyword>
<evidence type="ECO:0000256" key="18">
    <source>
        <dbReference type="ARBA" id="ARBA00023295"/>
    </source>
</evidence>
<feature type="transmembrane region" description="Helical" evidence="21">
    <location>
        <begin position="522"/>
        <end position="543"/>
    </location>
</feature>
<name>A0ABD3V220_SINWO</name>
<keyword evidence="5 21" id="KW-0812">Transmembrane</keyword>
<evidence type="ECO:0000313" key="24">
    <source>
        <dbReference type="Proteomes" id="UP001634394"/>
    </source>
</evidence>
<dbReference type="GO" id="GO:0016798">
    <property type="term" value="F:hydrolase activity, acting on glycosyl bonds"/>
    <property type="evidence" value="ECO:0007669"/>
    <property type="project" value="UniProtKB-KW"/>
</dbReference>
<evidence type="ECO:0000256" key="20">
    <source>
        <dbReference type="SAM" id="MobiDB-lite"/>
    </source>
</evidence>
<dbReference type="InterPro" id="IPR054714">
    <property type="entry name" value="GPR158_179_extracellular"/>
</dbReference>
<comment type="similarity">
    <text evidence="3">Belongs to the Nth/MutY family.</text>
</comment>
<evidence type="ECO:0000256" key="1">
    <source>
        <dbReference type="ARBA" id="ARBA00004487"/>
    </source>
</evidence>
<feature type="transmembrane region" description="Helical" evidence="21">
    <location>
        <begin position="575"/>
        <end position="596"/>
    </location>
</feature>